<evidence type="ECO:0000313" key="2">
    <source>
        <dbReference type="EMBL" id="SFP75709.1"/>
    </source>
</evidence>
<evidence type="ECO:0000313" key="1">
    <source>
        <dbReference type="EMBL" id="GEM02805.1"/>
    </source>
</evidence>
<sequence>MILQQTEMMLSTYLEIYDNVVSNVSDIDIVERSKYDTLFNFFVWLFRSQLSSQVL</sequence>
<dbReference type="AlphaFoldDB" id="A0A1I5SY81"/>
<gene>
    <name evidence="1" type="ORF">HHA03_23370</name>
    <name evidence="2" type="ORF">SAMN05421839_1552</name>
</gene>
<dbReference type="RefSeq" id="WP_159430196.1">
    <property type="nucleotide sequence ID" value="NZ_BJWI01000062.1"/>
</dbReference>
<keyword evidence="4" id="KW-1185">Reference proteome</keyword>
<dbReference type="EMBL" id="FOXC01000055">
    <property type="protein sequence ID" value="SFP75709.1"/>
    <property type="molecule type" value="Genomic_DNA"/>
</dbReference>
<reference evidence="2 3" key="1">
    <citation type="submission" date="2016-10" db="EMBL/GenBank/DDBJ databases">
        <authorList>
            <person name="de Groot N.N."/>
        </authorList>
    </citation>
    <scope>NUCLEOTIDE SEQUENCE [LARGE SCALE GENOMIC DNA]</scope>
    <source>
        <strain evidence="2 3">DSM 17073</strain>
    </source>
</reference>
<dbReference type="OrthoDB" id="9774608at2"/>
<reference evidence="1 4" key="2">
    <citation type="submission" date="2019-07" db="EMBL/GenBank/DDBJ databases">
        <title>Whole genome shotgun sequence of Halolactibacillus halophilus NBRC 100868.</title>
        <authorList>
            <person name="Hosoyama A."/>
            <person name="Uohara A."/>
            <person name="Ohji S."/>
            <person name="Ichikawa N."/>
        </authorList>
    </citation>
    <scope>NUCLEOTIDE SEQUENCE [LARGE SCALE GENOMIC DNA]</scope>
    <source>
        <strain evidence="1 4">NBRC 100868</strain>
    </source>
</reference>
<dbReference type="Proteomes" id="UP000321547">
    <property type="component" value="Unassembled WGS sequence"/>
</dbReference>
<name>A0A1I5SY81_9BACI</name>
<dbReference type="EMBL" id="BJWI01000062">
    <property type="protein sequence ID" value="GEM02805.1"/>
    <property type="molecule type" value="Genomic_DNA"/>
</dbReference>
<organism evidence="2 3">
    <name type="scientific">Halolactibacillus halophilus</name>
    <dbReference type="NCBI Taxonomy" id="306540"/>
    <lineage>
        <taxon>Bacteria</taxon>
        <taxon>Bacillati</taxon>
        <taxon>Bacillota</taxon>
        <taxon>Bacilli</taxon>
        <taxon>Bacillales</taxon>
        <taxon>Bacillaceae</taxon>
        <taxon>Halolactibacillus</taxon>
    </lineage>
</organism>
<protein>
    <submittedName>
        <fullName evidence="2">Uncharacterized protein</fullName>
    </submittedName>
</protein>
<dbReference type="Proteomes" id="UP000242243">
    <property type="component" value="Unassembled WGS sequence"/>
</dbReference>
<proteinExistence type="predicted"/>
<accession>A0A1I5SY81</accession>
<evidence type="ECO:0000313" key="3">
    <source>
        <dbReference type="Proteomes" id="UP000242243"/>
    </source>
</evidence>
<evidence type="ECO:0000313" key="4">
    <source>
        <dbReference type="Proteomes" id="UP000321547"/>
    </source>
</evidence>